<evidence type="ECO:0000256" key="12">
    <source>
        <dbReference type="ARBA" id="ARBA00078531"/>
    </source>
</evidence>
<accession>A0A1Y6CDX5</accession>
<evidence type="ECO:0000256" key="11">
    <source>
        <dbReference type="ARBA" id="ARBA00075328"/>
    </source>
</evidence>
<evidence type="ECO:0000256" key="9">
    <source>
        <dbReference type="ARBA" id="ARBA00073635"/>
    </source>
</evidence>
<dbReference type="GO" id="GO:0005829">
    <property type="term" value="C:cytosol"/>
    <property type="evidence" value="ECO:0007669"/>
    <property type="project" value="TreeGrafter"/>
</dbReference>
<dbReference type="AlphaFoldDB" id="A0A1Y6CDX5"/>
<evidence type="ECO:0000256" key="3">
    <source>
        <dbReference type="ARBA" id="ARBA00022741"/>
    </source>
</evidence>
<proteinExistence type="inferred from homology"/>
<evidence type="ECO:0000256" key="8">
    <source>
        <dbReference type="ARBA" id="ARBA00066884"/>
    </source>
</evidence>
<dbReference type="Proteomes" id="UP000192907">
    <property type="component" value="Unassembled WGS sequence"/>
</dbReference>
<gene>
    <name evidence="14" type="ORF">SAMN06296036_11538</name>
</gene>
<name>A0A1Y6CDX5_9BACT</name>
<dbReference type="NCBIfam" id="NF004281">
    <property type="entry name" value="PRK05690.1"/>
    <property type="match status" value="1"/>
</dbReference>
<sequence length="388" mass="42775">MTVQNYLETLRQEIEEVSVQQAADILSKGSAALIDVRELDEYSSGIIANALRLGRGFLELRIEKQVPDKGQTVLVYCAGGTRSLMAAKSLKDLGYQNVKSIAGGFNGWKTSGFPFEQVKTLSIAEKERYSRHLLLPEIGEEGQLRLKESKVLLVGAGGLGSPIALYLAAAGVGTIGLVDDDRVDRSNLQRQIIHQDRSVGEAKTTSAKSAIQNLNPETSVNEYQLRLSSNNVEEIFSGYDIIVDGSDNFATRYLINDACIKLGLPQVHGSIFRFEGQVSVFRPRQEGVESPCYRCLFPEPPPPEQAPSCAEAGVIGALPGVIGLLQALEALKLILEIGQPLVGRLLLFNGLDTQFRELRLHRDPDCRYCDPHKEFPGYMDYQEFCRTQ</sequence>
<reference evidence="15" key="1">
    <citation type="submission" date="2017-04" db="EMBL/GenBank/DDBJ databases">
        <authorList>
            <person name="Varghese N."/>
            <person name="Submissions S."/>
        </authorList>
    </citation>
    <scope>NUCLEOTIDE SEQUENCE [LARGE SCALE GENOMIC DNA]</scope>
    <source>
        <strain evidence="15">RKEM611</strain>
    </source>
</reference>
<evidence type="ECO:0000313" key="15">
    <source>
        <dbReference type="Proteomes" id="UP000192907"/>
    </source>
</evidence>
<dbReference type="GO" id="GO:0008146">
    <property type="term" value="F:sulfotransferase activity"/>
    <property type="evidence" value="ECO:0007669"/>
    <property type="project" value="TreeGrafter"/>
</dbReference>
<feature type="domain" description="Rhodanese" evidence="13">
    <location>
        <begin position="27"/>
        <end position="117"/>
    </location>
</feature>
<dbReference type="SUPFAM" id="SSF52821">
    <property type="entry name" value="Rhodanese/Cell cycle control phosphatase"/>
    <property type="match status" value="1"/>
</dbReference>
<dbReference type="PANTHER" id="PTHR10953:SF102">
    <property type="entry name" value="ADENYLYLTRANSFERASE AND SULFURTRANSFERASE MOCS3"/>
    <property type="match status" value="1"/>
</dbReference>
<evidence type="ECO:0000256" key="5">
    <source>
        <dbReference type="ARBA" id="ARBA00052218"/>
    </source>
</evidence>
<keyword evidence="15" id="KW-1185">Reference proteome</keyword>
<dbReference type="InterPro" id="IPR001763">
    <property type="entry name" value="Rhodanese-like_dom"/>
</dbReference>
<keyword evidence="4" id="KW-0067">ATP-binding</keyword>
<comment type="catalytic activity">
    <reaction evidence="5">
        <text>[molybdopterin-synthase sulfur-carrier protein]-C-terminal Gly-Gly + ATP + H(+) = [molybdopterin-synthase sulfur-carrier protein]-C-terminal Gly-Gly-AMP + diphosphate</text>
        <dbReference type="Rhea" id="RHEA:43616"/>
        <dbReference type="Rhea" id="RHEA-COMP:12159"/>
        <dbReference type="Rhea" id="RHEA-COMP:12202"/>
        <dbReference type="ChEBI" id="CHEBI:15378"/>
        <dbReference type="ChEBI" id="CHEBI:30616"/>
        <dbReference type="ChEBI" id="CHEBI:33019"/>
        <dbReference type="ChEBI" id="CHEBI:90618"/>
        <dbReference type="ChEBI" id="CHEBI:90778"/>
        <dbReference type="EC" id="2.7.7.80"/>
    </reaction>
</comment>
<dbReference type="NCBIfam" id="NF006444">
    <property type="entry name" value="PRK08762.1"/>
    <property type="match status" value="1"/>
</dbReference>
<dbReference type="GO" id="GO:0005524">
    <property type="term" value="F:ATP binding"/>
    <property type="evidence" value="ECO:0007669"/>
    <property type="project" value="UniProtKB-KW"/>
</dbReference>
<evidence type="ECO:0000256" key="4">
    <source>
        <dbReference type="ARBA" id="ARBA00022840"/>
    </source>
</evidence>
<dbReference type="SUPFAM" id="SSF69572">
    <property type="entry name" value="Activating enzymes of the ubiquitin-like proteins"/>
    <property type="match status" value="1"/>
</dbReference>
<evidence type="ECO:0000256" key="7">
    <source>
        <dbReference type="ARBA" id="ARBA00063809"/>
    </source>
</evidence>
<dbReference type="CDD" id="cd00757">
    <property type="entry name" value="ThiF_MoeB_HesA_family"/>
    <property type="match status" value="1"/>
</dbReference>
<dbReference type="RefSeq" id="WP_132319668.1">
    <property type="nucleotide sequence ID" value="NZ_FWZT01000015.1"/>
</dbReference>
<comment type="function">
    <text evidence="6">Catalyzes the adenylation by ATP of the carboxyl group of the C-terminal glycine of sulfur carrier protein MoaD.</text>
</comment>
<comment type="subunit">
    <text evidence="7">Homodimer. Forms a stable heterotetrameric complex of 2 MoeB and 2 MoaD during adenylation of MoaD.</text>
</comment>
<dbReference type="Gene3D" id="3.40.250.10">
    <property type="entry name" value="Rhodanese-like domain"/>
    <property type="match status" value="1"/>
</dbReference>
<keyword evidence="14" id="KW-0548">Nucleotidyltransferase</keyword>
<dbReference type="PANTHER" id="PTHR10953">
    <property type="entry name" value="UBIQUITIN-ACTIVATING ENZYME E1"/>
    <property type="match status" value="1"/>
</dbReference>
<dbReference type="InterPro" id="IPR000594">
    <property type="entry name" value="ThiF_NAD_FAD-bd"/>
</dbReference>
<evidence type="ECO:0000256" key="1">
    <source>
        <dbReference type="ARBA" id="ARBA00009919"/>
    </source>
</evidence>
<dbReference type="InterPro" id="IPR045886">
    <property type="entry name" value="ThiF/MoeB/HesA"/>
</dbReference>
<dbReference type="InterPro" id="IPR035985">
    <property type="entry name" value="Ubiquitin-activating_enz"/>
</dbReference>
<keyword evidence="3" id="KW-0547">Nucleotide-binding</keyword>
<evidence type="ECO:0000313" key="14">
    <source>
        <dbReference type="EMBL" id="SMF49059.1"/>
    </source>
</evidence>
<protein>
    <recommendedName>
        <fullName evidence="9">Molybdopterin-synthase adenylyltransferase</fullName>
        <ecNumber evidence="8">2.7.7.80</ecNumber>
    </recommendedName>
    <alternativeName>
        <fullName evidence="12">MoaD protein adenylase</fullName>
    </alternativeName>
    <alternativeName>
        <fullName evidence="10">Molybdopterin-converting factor subunit 1 adenylase</fullName>
    </alternativeName>
    <alternativeName>
        <fullName evidence="11">Sulfur carrier protein MoaD adenylyltransferase</fullName>
    </alternativeName>
</protein>
<dbReference type="GO" id="GO:0008641">
    <property type="term" value="F:ubiquitin-like modifier activating enzyme activity"/>
    <property type="evidence" value="ECO:0007669"/>
    <property type="project" value="InterPro"/>
</dbReference>
<dbReference type="GO" id="GO:0061605">
    <property type="term" value="F:molybdopterin-synthase adenylyltransferase activity"/>
    <property type="evidence" value="ECO:0007669"/>
    <property type="project" value="UniProtKB-EC"/>
</dbReference>
<dbReference type="OrthoDB" id="9804286at2"/>
<dbReference type="FunFam" id="3.40.50.720:FF:000033">
    <property type="entry name" value="Adenylyltransferase and sulfurtransferase MOCS3"/>
    <property type="match status" value="1"/>
</dbReference>
<comment type="similarity">
    <text evidence="1">Belongs to the HesA/MoeB/ThiF family.</text>
</comment>
<dbReference type="PROSITE" id="PS50206">
    <property type="entry name" value="RHODANESE_3"/>
    <property type="match status" value="1"/>
</dbReference>
<dbReference type="InterPro" id="IPR036873">
    <property type="entry name" value="Rhodanese-like_dom_sf"/>
</dbReference>
<evidence type="ECO:0000256" key="2">
    <source>
        <dbReference type="ARBA" id="ARBA00022679"/>
    </source>
</evidence>
<dbReference type="Pfam" id="PF00581">
    <property type="entry name" value="Rhodanese"/>
    <property type="match status" value="1"/>
</dbReference>
<dbReference type="Pfam" id="PF00899">
    <property type="entry name" value="ThiF"/>
    <property type="match status" value="1"/>
</dbReference>
<dbReference type="EMBL" id="FWZT01000015">
    <property type="protein sequence ID" value="SMF49059.1"/>
    <property type="molecule type" value="Genomic_DNA"/>
</dbReference>
<dbReference type="Gene3D" id="3.40.50.720">
    <property type="entry name" value="NAD(P)-binding Rossmann-like Domain"/>
    <property type="match status" value="1"/>
</dbReference>
<organism evidence="14 15">
    <name type="scientific">Pseudobacteriovorax antillogorgiicola</name>
    <dbReference type="NCBI Taxonomy" id="1513793"/>
    <lineage>
        <taxon>Bacteria</taxon>
        <taxon>Pseudomonadati</taxon>
        <taxon>Bdellovibrionota</taxon>
        <taxon>Oligoflexia</taxon>
        <taxon>Oligoflexales</taxon>
        <taxon>Pseudobacteriovoracaceae</taxon>
        <taxon>Pseudobacteriovorax</taxon>
    </lineage>
</organism>
<evidence type="ECO:0000256" key="10">
    <source>
        <dbReference type="ARBA" id="ARBA00075110"/>
    </source>
</evidence>
<evidence type="ECO:0000259" key="13">
    <source>
        <dbReference type="PROSITE" id="PS50206"/>
    </source>
</evidence>
<dbReference type="CDD" id="cd00158">
    <property type="entry name" value="RHOD"/>
    <property type="match status" value="1"/>
</dbReference>
<dbReference type="SMART" id="SM00450">
    <property type="entry name" value="RHOD"/>
    <property type="match status" value="1"/>
</dbReference>
<dbReference type="STRING" id="1513793.SAMN06296036_11538"/>
<evidence type="ECO:0000256" key="6">
    <source>
        <dbReference type="ARBA" id="ARBA00055169"/>
    </source>
</evidence>
<keyword evidence="2 14" id="KW-0808">Transferase</keyword>
<dbReference type="EC" id="2.7.7.80" evidence="8"/>
<dbReference type="GO" id="GO:0004792">
    <property type="term" value="F:thiosulfate-cyanide sulfurtransferase activity"/>
    <property type="evidence" value="ECO:0007669"/>
    <property type="project" value="TreeGrafter"/>
</dbReference>